<dbReference type="Proteomes" id="UP000193240">
    <property type="component" value="Unassembled WGS sequence"/>
</dbReference>
<dbReference type="OMA" id="LEYHATE"/>
<name>A0A1Y2LIV2_EPING</name>
<dbReference type="STRING" id="105696.A0A1Y2LIV2"/>
<dbReference type="AlphaFoldDB" id="A0A1Y2LIV2"/>
<keyword evidence="1" id="KW-0539">Nucleus</keyword>
<proteinExistence type="predicted"/>
<dbReference type="PANTHER" id="PTHR37534:SF2">
    <property type="entry name" value="N-ACETYLTRANSFERASE DOMAIN-CONTAINING PROTEIN"/>
    <property type="match status" value="1"/>
</dbReference>
<dbReference type="InterPro" id="IPR036864">
    <property type="entry name" value="Zn2-C6_fun-type_DNA-bd_sf"/>
</dbReference>
<dbReference type="InterPro" id="IPR001138">
    <property type="entry name" value="Zn2Cys6_DnaBD"/>
</dbReference>
<feature type="domain" description="Zn(2)-C6 fungal-type" evidence="2">
    <location>
        <begin position="9"/>
        <end position="39"/>
    </location>
</feature>
<accession>A0A1Y2LIV2</accession>
<dbReference type="GO" id="GO:0045944">
    <property type="term" value="P:positive regulation of transcription by RNA polymerase II"/>
    <property type="evidence" value="ECO:0007669"/>
    <property type="project" value="TreeGrafter"/>
</dbReference>
<dbReference type="GO" id="GO:0005634">
    <property type="term" value="C:nucleus"/>
    <property type="evidence" value="ECO:0007669"/>
    <property type="project" value="TreeGrafter"/>
</dbReference>
<sequence length="461" mass="51207">MPRAAPPNACATCIQRKVKCDGQRPVCRKCDTTGRECNRPAQTVRFVIATAQPQNEKLEEKNPQISDAVEIRPRGSPEHSMAPITGTFPATIAVLHTLVSKHPTIALENAEIARLFAHYISVLAPWYDLNDPHRTFAIAVPEEALLEHILFSAIIAFAAGHLHKTTGKHGDTAMVFHAACVTELLGFMSSPNVEPEGAELAATCLLRSYELINGNLSLESHLLGAYSYAANASINFLQTGLLQAGAWNYLREEITVALIQRRGVRMDGIFDENMDSHLGDIMLSDSISYLLGKIINFSFKNTTHGRRGHWESLRSALDDWKRNMTIGTADPSPFSSAAIRGNPFPSIWMLQPCQIAAQQYYAIAEMMLSLHHPDSEREGPSDLVLEFAQEQALQVCGLAWTNTNEAARVNAFGPMAFCGRYLREQSHREGIEQLLRDCSHPTGWPVEDIIRDLRMCWAITY</sequence>
<evidence type="ECO:0000313" key="4">
    <source>
        <dbReference type="Proteomes" id="UP000193240"/>
    </source>
</evidence>
<evidence type="ECO:0000256" key="1">
    <source>
        <dbReference type="ARBA" id="ARBA00023242"/>
    </source>
</evidence>
<gene>
    <name evidence="3" type="ORF">B5807_11341</name>
</gene>
<dbReference type="EMBL" id="KZ107860">
    <property type="protein sequence ID" value="OSS43943.1"/>
    <property type="molecule type" value="Genomic_DNA"/>
</dbReference>
<protein>
    <recommendedName>
        <fullName evidence="2">Zn(2)-C6 fungal-type domain-containing protein</fullName>
    </recommendedName>
</protein>
<keyword evidence="4" id="KW-1185">Reference proteome</keyword>
<dbReference type="SMART" id="SM00066">
    <property type="entry name" value="GAL4"/>
    <property type="match status" value="1"/>
</dbReference>
<organism evidence="3 4">
    <name type="scientific">Epicoccum nigrum</name>
    <name type="common">Soil fungus</name>
    <name type="synonym">Epicoccum purpurascens</name>
    <dbReference type="NCBI Taxonomy" id="105696"/>
    <lineage>
        <taxon>Eukaryota</taxon>
        <taxon>Fungi</taxon>
        <taxon>Dikarya</taxon>
        <taxon>Ascomycota</taxon>
        <taxon>Pezizomycotina</taxon>
        <taxon>Dothideomycetes</taxon>
        <taxon>Pleosporomycetidae</taxon>
        <taxon>Pleosporales</taxon>
        <taxon>Pleosporineae</taxon>
        <taxon>Didymellaceae</taxon>
        <taxon>Epicoccum</taxon>
    </lineage>
</organism>
<dbReference type="GO" id="GO:0000981">
    <property type="term" value="F:DNA-binding transcription factor activity, RNA polymerase II-specific"/>
    <property type="evidence" value="ECO:0007669"/>
    <property type="project" value="InterPro"/>
</dbReference>
<dbReference type="GO" id="GO:0000976">
    <property type="term" value="F:transcription cis-regulatory region binding"/>
    <property type="evidence" value="ECO:0007669"/>
    <property type="project" value="TreeGrafter"/>
</dbReference>
<reference evidence="3 4" key="1">
    <citation type="journal article" date="2017" name="Genome Announc.">
        <title>Genome sequence of the saprophytic ascomycete Epicoccum nigrum ICMP 19927 strain isolated from New Zealand.</title>
        <authorList>
            <person name="Fokin M."/>
            <person name="Fleetwood D."/>
            <person name="Weir B.S."/>
            <person name="Villas-Boas S.G."/>
        </authorList>
    </citation>
    <scope>NUCLEOTIDE SEQUENCE [LARGE SCALE GENOMIC DNA]</scope>
    <source>
        <strain evidence="3 4">ICMP 19927</strain>
    </source>
</reference>
<dbReference type="InParanoid" id="A0A1Y2LIV2"/>
<dbReference type="CDD" id="cd00067">
    <property type="entry name" value="GAL4"/>
    <property type="match status" value="1"/>
</dbReference>
<dbReference type="PROSITE" id="PS50048">
    <property type="entry name" value="ZN2_CY6_FUNGAL_2"/>
    <property type="match status" value="1"/>
</dbReference>
<evidence type="ECO:0000259" key="2">
    <source>
        <dbReference type="PROSITE" id="PS50048"/>
    </source>
</evidence>
<dbReference type="PANTHER" id="PTHR37534">
    <property type="entry name" value="TRANSCRIPTIONAL ACTIVATOR PROTEIN UGA3"/>
    <property type="match status" value="1"/>
</dbReference>
<dbReference type="GO" id="GO:0008270">
    <property type="term" value="F:zinc ion binding"/>
    <property type="evidence" value="ECO:0007669"/>
    <property type="project" value="InterPro"/>
</dbReference>
<evidence type="ECO:0000313" key="3">
    <source>
        <dbReference type="EMBL" id="OSS43943.1"/>
    </source>
</evidence>
<dbReference type="Gene3D" id="4.10.240.10">
    <property type="entry name" value="Zn(2)-C6 fungal-type DNA-binding domain"/>
    <property type="match status" value="1"/>
</dbReference>
<dbReference type="Pfam" id="PF00172">
    <property type="entry name" value="Zn_clus"/>
    <property type="match status" value="1"/>
</dbReference>
<dbReference type="SUPFAM" id="SSF57701">
    <property type="entry name" value="Zn2/Cys6 DNA-binding domain"/>
    <property type="match status" value="1"/>
</dbReference>